<protein>
    <recommendedName>
        <fullName evidence="5">DUF1049 domain-containing protein</fullName>
    </recommendedName>
</protein>
<evidence type="ECO:0008006" key="5">
    <source>
        <dbReference type="Google" id="ProtNLM"/>
    </source>
</evidence>
<evidence type="ECO:0000256" key="2">
    <source>
        <dbReference type="SAM" id="Phobius"/>
    </source>
</evidence>
<dbReference type="RefSeq" id="WP_285670929.1">
    <property type="nucleotide sequence ID" value="NZ_BSYI01000008.1"/>
</dbReference>
<keyword evidence="4" id="KW-1185">Reference proteome</keyword>
<evidence type="ECO:0000256" key="1">
    <source>
        <dbReference type="SAM" id="Coils"/>
    </source>
</evidence>
<accession>A0ABQ6LFR8</accession>
<proteinExistence type="predicted"/>
<keyword evidence="1" id="KW-0175">Coiled coil</keyword>
<comment type="caution">
    <text evidence="3">The sequence shown here is derived from an EMBL/GenBank/DDBJ whole genome shotgun (WGS) entry which is preliminary data.</text>
</comment>
<sequence length="117" mass="12959">MRIVRLGVLSVLGLGLVVVGVANRAPVDVFLLPQGLGLPEAELRGVPLAAVIFAAVLVGIVVGQVMEWVREAKHRRQVEEKTEEVWRLRKEIKRLSLRLGEGEDEMPALPARRRRPG</sequence>
<keyword evidence="2" id="KW-0812">Transmembrane</keyword>
<evidence type="ECO:0000313" key="4">
    <source>
        <dbReference type="Proteomes" id="UP001239909"/>
    </source>
</evidence>
<feature type="coiled-coil region" evidence="1">
    <location>
        <begin position="71"/>
        <end position="98"/>
    </location>
</feature>
<organism evidence="3 4">
    <name type="scientific">Paralimibaculum aggregatum</name>
    <dbReference type="NCBI Taxonomy" id="3036245"/>
    <lineage>
        <taxon>Bacteria</taxon>
        <taxon>Pseudomonadati</taxon>
        <taxon>Pseudomonadota</taxon>
        <taxon>Alphaproteobacteria</taxon>
        <taxon>Rhodobacterales</taxon>
        <taxon>Paracoccaceae</taxon>
        <taxon>Paralimibaculum</taxon>
    </lineage>
</organism>
<dbReference type="Proteomes" id="UP001239909">
    <property type="component" value="Unassembled WGS sequence"/>
</dbReference>
<name>A0ABQ6LFR8_9RHOB</name>
<evidence type="ECO:0000313" key="3">
    <source>
        <dbReference type="EMBL" id="GMG82172.1"/>
    </source>
</evidence>
<keyword evidence="2" id="KW-1133">Transmembrane helix</keyword>
<dbReference type="EMBL" id="BSYI01000008">
    <property type="protein sequence ID" value="GMG82172.1"/>
    <property type="molecule type" value="Genomic_DNA"/>
</dbReference>
<feature type="transmembrane region" description="Helical" evidence="2">
    <location>
        <begin position="48"/>
        <end position="69"/>
    </location>
</feature>
<gene>
    <name evidence="3" type="ORF">LNKW23_13850</name>
</gene>
<reference evidence="3 4" key="1">
    <citation type="submission" date="2023-04" db="EMBL/GenBank/DDBJ databases">
        <title>Marinoamorphus aggregata gen. nov., sp. Nov., isolate from tissue of brittle star Ophioplocus japonicus.</title>
        <authorList>
            <person name="Kawano K."/>
            <person name="Sawayama S."/>
            <person name="Nakagawa S."/>
        </authorList>
    </citation>
    <scope>NUCLEOTIDE SEQUENCE [LARGE SCALE GENOMIC DNA]</scope>
    <source>
        <strain evidence="3 4">NKW23</strain>
    </source>
</reference>
<keyword evidence="2" id="KW-0472">Membrane</keyword>